<protein>
    <recommendedName>
        <fullName evidence="3">ClpX-type ZB domain-containing protein</fullName>
    </recommendedName>
</protein>
<evidence type="ECO:0000256" key="1">
    <source>
        <dbReference type="PROSITE-ProRule" id="PRU01250"/>
    </source>
</evidence>
<sequence length="137" mass="15810">MSQEFRRRTFRGAKIEDIIIELQKLSQLCEEKINKYESLERQRFYEGMSIAYMTISLKLKEEFDYNESDSEVIEQLYIAVENNKNNKNNAATTLNHIETCSFCGRHKDEVGELALGPTASICINCLKFGEKVIKANS</sequence>
<dbReference type="SMART" id="SM00994">
    <property type="entry name" value="zf-C4_ClpX"/>
    <property type="match status" value="1"/>
</dbReference>
<comment type="similarity">
    <text evidence="1">Belongs to the ClpX chaperone family.</text>
</comment>
<dbReference type="GO" id="GO:0046983">
    <property type="term" value="F:protein dimerization activity"/>
    <property type="evidence" value="ECO:0007669"/>
    <property type="project" value="UniProtKB-UniRule"/>
</dbReference>
<dbReference type="InterPro" id="IPR038366">
    <property type="entry name" value="Znf_CppX_C4_sf"/>
</dbReference>
<reference evidence="4 5" key="2">
    <citation type="submission" date="2018-06" db="EMBL/GenBank/DDBJ databases">
        <authorList>
            <person name="Zhirakovskaya E."/>
        </authorList>
    </citation>
    <scope>NUCLEOTIDE SEQUENCE [LARGE SCALE GENOMIC DNA]</scope>
    <source>
        <strain evidence="4 5">FBKL4.011</strain>
    </source>
</reference>
<comment type="caution">
    <text evidence="4">The sequence shown here is derived from an EMBL/GenBank/DDBJ whole genome shotgun (WGS) entry which is preliminary data.</text>
</comment>
<dbReference type="Proteomes" id="UP000251213">
    <property type="component" value="Unassembled WGS sequence"/>
</dbReference>
<feature type="binding site" evidence="1">
    <location>
        <position position="122"/>
    </location>
    <ligand>
        <name>Zn(2+)</name>
        <dbReference type="ChEBI" id="CHEBI:29105"/>
    </ligand>
</feature>
<dbReference type="AlphaFoldDB" id="A0A364K5Q0"/>
<feature type="binding site" evidence="1">
    <location>
        <position position="125"/>
    </location>
    <ligand>
        <name>Zn(2+)</name>
        <dbReference type="ChEBI" id="CHEBI:29105"/>
    </ligand>
</feature>
<dbReference type="InterPro" id="IPR010603">
    <property type="entry name" value="Znf_CppX_C4"/>
</dbReference>
<organism evidence="4 5">
    <name type="scientific">Thermoflavimicrobium daqui</name>
    <dbReference type="NCBI Taxonomy" id="2137476"/>
    <lineage>
        <taxon>Bacteria</taxon>
        <taxon>Bacillati</taxon>
        <taxon>Bacillota</taxon>
        <taxon>Bacilli</taxon>
        <taxon>Bacillales</taxon>
        <taxon>Thermoactinomycetaceae</taxon>
        <taxon>Thermoflavimicrobium</taxon>
    </lineage>
</organism>
<dbReference type="Pfam" id="PF06689">
    <property type="entry name" value="zf-C4_ClpX"/>
    <property type="match status" value="1"/>
</dbReference>
<gene>
    <name evidence="4" type="ORF">DL897_06030</name>
</gene>
<dbReference type="InterPro" id="IPR059188">
    <property type="entry name" value="Znf_CLPX-like"/>
</dbReference>
<dbReference type="GO" id="GO:0051082">
    <property type="term" value="F:unfolded protein binding"/>
    <property type="evidence" value="ECO:0007669"/>
    <property type="project" value="UniProtKB-UniRule"/>
</dbReference>
<keyword evidence="1" id="KW-0479">Metal-binding</keyword>
<name>A0A364K5Q0_9BACL</name>
<dbReference type="Gene3D" id="6.20.220.10">
    <property type="entry name" value="ClpX chaperone, C4-type zinc finger domain"/>
    <property type="match status" value="1"/>
</dbReference>
<evidence type="ECO:0000256" key="2">
    <source>
        <dbReference type="SAM" id="Coils"/>
    </source>
</evidence>
<proteinExistence type="inferred from homology"/>
<evidence type="ECO:0000313" key="5">
    <source>
        <dbReference type="Proteomes" id="UP000251213"/>
    </source>
</evidence>
<dbReference type="SUPFAM" id="SSF57716">
    <property type="entry name" value="Glucocorticoid receptor-like (DNA-binding domain)"/>
    <property type="match status" value="1"/>
</dbReference>
<evidence type="ECO:0000259" key="3">
    <source>
        <dbReference type="PROSITE" id="PS51902"/>
    </source>
</evidence>
<evidence type="ECO:0000313" key="4">
    <source>
        <dbReference type="EMBL" id="RAL25635.1"/>
    </source>
</evidence>
<keyword evidence="2" id="KW-0175">Coiled coil</keyword>
<feature type="coiled-coil region" evidence="2">
    <location>
        <begin position="15"/>
        <end position="42"/>
    </location>
</feature>
<reference evidence="4 5" key="1">
    <citation type="submission" date="2018-06" db="EMBL/GenBank/DDBJ databases">
        <title>Thermoflavimicrobium daqus sp. nov., a thermophilic microbe isolated from Moutai-flavour Daqu.</title>
        <authorList>
            <person name="Wang X."/>
            <person name="Zhou H."/>
        </authorList>
    </citation>
    <scope>NUCLEOTIDE SEQUENCE [LARGE SCALE GENOMIC DNA]</scope>
    <source>
        <strain evidence="4 5">FBKL4.011</strain>
    </source>
</reference>
<dbReference type="PROSITE" id="PS51902">
    <property type="entry name" value="CLPX_ZB"/>
    <property type="match status" value="1"/>
</dbReference>
<dbReference type="GO" id="GO:0008270">
    <property type="term" value="F:zinc ion binding"/>
    <property type="evidence" value="ECO:0007669"/>
    <property type="project" value="UniProtKB-UniRule"/>
</dbReference>
<accession>A0A364K5Q0</accession>
<dbReference type="RefSeq" id="WP_113658249.1">
    <property type="nucleotide sequence ID" value="NZ_KZ845665.1"/>
</dbReference>
<dbReference type="EMBL" id="QJKK01000003">
    <property type="protein sequence ID" value="RAL25635.1"/>
    <property type="molecule type" value="Genomic_DNA"/>
</dbReference>
<keyword evidence="1" id="KW-0862">Zinc</keyword>
<dbReference type="OrthoDB" id="2080806at2"/>
<keyword evidence="1" id="KW-0143">Chaperone</keyword>
<keyword evidence="5" id="KW-1185">Reference proteome</keyword>
<feature type="binding site" evidence="1">
    <location>
        <position position="103"/>
    </location>
    <ligand>
        <name>Zn(2+)</name>
        <dbReference type="ChEBI" id="CHEBI:29105"/>
    </ligand>
</feature>
<dbReference type="GO" id="GO:0006457">
    <property type="term" value="P:protein folding"/>
    <property type="evidence" value="ECO:0007669"/>
    <property type="project" value="UniProtKB-UniRule"/>
</dbReference>
<feature type="binding site" evidence="1">
    <location>
        <position position="100"/>
    </location>
    <ligand>
        <name>Zn(2+)</name>
        <dbReference type="ChEBI" id="CHEBI:29105"/>
    </ligand>
</feature>
<feature type="domain" description="ClpX-type ZB" evidence="3">
    <location>
        <begin position="87"/>
        <end position="137"/>
    </location>
</feature>